<protein>
    <submittedName>
        <fullName evidence="1">Uncharacterized protein</fullName>
    </submittedName>
</protein>
<dbReference type="HOGENOM" id="CLU_2778343_0_0_1"/>
<evidence type="ECO:0000313" key="1">
    <source>
        <dbReference type="EMBL" id="EKC21744.1"/>
    </source>
</evidence>
<dbReference type="AlphaFoldDB" id="K1PS87"/>
<reference evidence="1" key="1">
    <citation type="journal article" date="2012" name="Nature">
        <title>The oyster genome reveals stress adaptation and complexity of shell formation.</title>
        <authorList>
            <person name="Zhang G."/>
            <person name="Fang X."/>
            <person name="Guo X."/>
            <person name="Li L."/>
            <person name="Luo R."/>
            <person name="Xu F."/>
            <person name="Yang P."/>
            <person name="Zhang L."/>
            <person name="Wang X."/>
            <person name="Qi H."/>
            <person name="Xiong Z."/>
            <person name="Que H."/>
            <person name="Xie Y."/>
            <person name="Holland P.W."/>
            <person name="Paps J."/>
            <person name="Zhu Y."/>
            <person name="Wu F."/>
            <person name="Chen Y."/>
            <person name="Wang J."/>
            <person name="Peng C."/>
            <person name="Meng J."/>
            <person name="Yang L."/>
            <person name="Liu J."/>
            <person name="Wen B."/>
            <person name="Zhang N."/>
            <person name="Huang Z."/>
            <person name="Zhu Q."/>
            <person name="Feng Y."/>
            <person name="Mount A."/>
            <person name="Hedgecock D."/>
            <person name="Xu Z."/>
            <person name="Liu Y."/>
            <person name="Domazet-Loso T."/>
            <person name="Du Y."/>
            <person name="Sun X."/>
            <person name="Zhang S."/>
            <person name="Liu B."/>
            <person name="Cheng P."/>
            <person name="Jiang X."/>
            <person name="Li J."/>
            <person name="Fan D."/>
            <person name="Wang W."/>
            <person name="Fu W."/>
            <person name="Wang T."/>
            <person name="Wang B."/>
            <person name="Zhang J."/>
            <person name="Peng Z."/>
            <person name="Li Y."/>
            <person name="Li N."/>
            <person name="Wang J."/>
            <person name="Chen M."/>
            <person name="He Y."/>
            <person name="Tan F."/>
            <person name="Song X."/>
            <person name="Zheng Q."/>
            <person name="Huang R."/>
            <person name="Yang H."/>
            <person name="Du X."/>
            <person name="Chen L."/>
            <person name="Yang M."/>
            <person name="Gaffney P.M."/>
            <person name="Wang S."/>
            <person name="Luo L."/>
            <person name="She Z."/>
            <person name="Ming Y."/>
            <person name="Huang W."/>
            <person name="Zhang S."/>
            <person name="Huang B."/>
            <person name="Zhang Y."/>
            <person name="Qu T."/>
            <person name="Ni P."/>
            <person name="Miao G."/>
            <person name="Wang J."/>
            <person name="Wang Q."/>
            <person name="Steinberg C.E."/>
            <person name="Wang H."/>
            <person name="Li N."/>
            <person name="Qian L."/>
            <person name="Zhang G."/>
            <person name="Li Y."/>
            <person name="Yang H."/>
            <person name="Liu X."/>
            <person name="Wang J."/>
            <person name="Yin Y."/>
            <person name="Wang J."/>
        </authorList>
    </citation>
    <scope>NUCLEOTIDE SEQUENCE [LARGE SCALE GENOMIC DNA]</scope>
    <source>
        <strain evidence="1">05x7-T-G4-1.051#20</strain>
    </source>
</reference>
<dbReference type="EMBL" id="JH817719">
    <property type="protein sequence ID" value="EKC21744.1"/>
    <property type="molecule type" value="Genomic_DNA"/>
</dbReference>
<proteinExistence type="predicted"/>
<name>K1PS87_MAGGI</name>
<gene>
    <name evidence="1" type="ORF">CGI_10003253</name>
</gene>
<organism evidence="1">
    <name type="scientific">Magallana gigas</name>
    <name type="common">Pacific oyster</name>
    <name type="synonym">Crassostrea gigas</name>
    <dbReference type="NCBI Taxonomy" id="29159"/>
    <lineage>
        <taxon>Eukaryota</taxon>
        <taxon>Metazoa</taxon>
        <taxon>Spiralia</taxon>
        <taxon>Lophotrochozoa</taxon>
        <taxon>Mollusca</taxon>
        <taxon>Bivalvia</taxon>
        <taxon>Autobranchia</taxon>
        <taxon>Pteriomorphia</taxon>
        <taxon>Ostreida</taxon>
        <taxon>Ostreoidea</taxon>
        <taxon>Ostreidae</taxon>
        <taxon>Magallana</taxon>
    </lineage>
</organism>
<sequence>MVIVRDKREIILLYYFLYLHRMAAEVRPAFQDRGKHRFCFSHSRIKPFQFIRHNLNVVSVVSMFNLKKF</sequence>
<accession>K1PS87</accession>
<dbReference type="InParanoid" id="K1PS87"/>